<proteinExistence type="predicted"/>
<reference evidence="2" key="1">
    <citation type="submission" date="2021-02" db="EMBL/GenBank/DDBJ databases">
        <authorList>
            <person name="Nowell W R."/>
        </authorList>
    </citation>
    <scope>NUCLEOTIDE SEQUENCE</scope>
</reference>
<sequence length="110" mass="12742">CRKNPSATFTLETDVLENTSTEEEDYNNGEKEETNLYHDQQAAANCFFNEHLSKTCVLTNFDTDYESDCLDESNNNFNNDEVEKNYLCIEDFRDEMSVNNDNVETSFYSG</sequence>
<organism evidence="2 3">
    <name type="scientific">Rotaria sordida</name>
    <dbReference type="NCBI Taxonomy" id="392033"/>
    <lineage>
        <taxon>Eukaryota</taxon>
        <taxon>Metazoa</taxon>
        <taxon>Spiralia</taxon>
        <taxon>Gnathifera</taxon>
        <taxon>Rotifera</taxon>
        <taxon>Eurotatoria</taxon>
        <taxon>Bdelloidea</taxon>
        <taxon>Philodinida</taxon>
        <taxon>Philodinidae</taxon>
        <taxon>Rotaria</taxon>
    </lineage>
</organism>
<feature type="compositionally biased region" description="Polar residues" evidence="1">
    <location>
        <begin position="1"/>
        <end position="19"/>
    </location>
</feature>
<accession>A0A820GER8</accession>
<dbReference type="Proteomes" id="UP000663836">
    <property type="component" value="Unassembled WGS sequence"/>
</dbReference>
<evidence type="ECO:0000313" key="2">
    <source>
        <dbReference type="EMBL" id="CAF4278837.1"/>
    </source>
</evidence>
<feature type="non-terminal residue" evidence="2">
    <location>
        <position position="110"/>
    </location>
</feature>
<protein>
    <submittedName>
        <fullName evidence="2">Uncharacterized protein</fullName>
    </submittedName>
</protein>
<comment type="caution">
    <text evidence="2">The sequence shown here is derived from an EMBL/GenBank/DDBJ whole genome shotgun (WGS) entry which is preliminary data.</text>
</comment>
<feature type="region of interest" description="Disordered" evidence="1">
    <location>
        <begin position="1"/>
        <end position="32"/>
    </location>
</feature>
<evidence type="ECO:0000256" key="1">
    <source>
        <dbReference type="SAM" id="MobiDB-lite"/>
    </source>
</evidence>
<dbReference type="EMBL" id="CAJOBD010029415">
    <property type="protein sequence ID" value="CAF4278837.1"/>
    <property type="molecule type" value="Genomic_DNA"/>
</dbReference>
<feature type="non-terminal residue" evidence="2">
    <location>
        <position position="1"/>
    </location>
</feature>
<name>A0A820GER8_9BILA</name>
<dbReference type="AlphaFoldDB" id="A0A820GER8"/>
<evidence type="ECO:0000313" key="3">
    <source>
        <dbReference type="Proteomes" id="UP000663836"/>
    </source>
</evidence>
<gene>
    <name evidence="2" type="ORF">JBS370_LOCUS39681</name>
</gene>